<feature type="compositionally biased region" description="Low complexity" evidence="2">
    <location>
        <begin position="59"/>
        <end position="68"/>
    </location>
</feature>
<dbReference type="PANTHER" id="PTHR43244:SF1">
    <property type="entry name" value="5,10-METHYLENETETRAHYDROMETHANOPTERIN REDUCTASE"/>
    <property type="match status" value="1"/>
</dbReference>
<comment type="caution">
    <text evidence="4">The sequence shown here is derived from an EMBL/GenBank/DDBJ whole genome shotgun (WGS) entry which is preliminary data.</text>
</comment>
<feature type="domain" description="Luciferase-like" evidence="3">
    <location>
        <begin position="201"/>
        <end position="418"/>
    </location>
</feature>
<evidence type="ECO:0000259" key="3">
    <source>
        <dbReference type="Pfam" id="PF00296"/>
    </source>
</evidence>
<protein>
    <submittedName>
        <fullName evidence="4">LLM class flavin-dependent oxidoreductase</fullName>
    </submittedName>
</protein>
<feature type="compositionally biased region" description="Basic and acidic residues" evidence="2">
    <location>
        <begin position="39"/>
        <end position="51"/>
    </location>
</feature>
<feature type="region of interest" description="Disordered" evidence="2">
    <location>
        <begin position="1"/>
        <end position="176"/>
    </location>
</feature>
<dbReference type="InterPro" id="IPR036661">
    <property type="entry name" value="Luciferase-like_sf"/>
</dbReference>
<feature type="compositionally biased region" description="Basic residues" evidence="2">
    <location>
        <begin position="9"/>
        <end position="18"/>
    </location>
</feature>
<organism evidence="4 5">
    <name type="scientific">Actinomadura litoris</name>
    <dbReference type="NCBI Taxonomy" id="2678616"/>
    <lineage>
        <taxon>Bacteria</taxon>
        <taxon>Bacillati</taxon>
        <taxon>Actinomycetota</taxon>
        <taxon>Actinomycetes</taxon>
        <taxon>Streptosporangiales</taxon>
        <taxon>Thermomonosporaceae</taxon>
        <taxon>Actinomadura</taxon>
    </lineage>
</organism>
<evidence type="ECO:0000313" key="5">
    <source>
        <dbReference type="Proteomes" id="UP000432015"/>
    </source>
</evidence>
<evidence type="ECO:0000256" key="1">
    <source>
        <dbReference type="ARBA" id="ARBA00023002"/>
    </source>
</evidence>
<dbReference type="AlphaFoldDB" id="A0A7K1LB17"/>
<dbReference type="PANTHER" id="PTHR43244">
    <property type="match status" value="1"/>
</dbReference>
<name>A0A7K1LB17_9ACTN</name>
<dbReference type="Pfam" id="PF00296">
    <property type="entry name" value="Bac_luciferase"/>
    <property type="match status" value="1"/>
</dbReference>
<feature type="compositionally biased region" description="Basic and acidic residues" evidence="2">
    <location>
        <begin position="159"/>
        <end position="170"/>
    </location>
</feature>
<dbReference type="Gene3D" id="3.20.20.30">
    <property type="entry name" value="Luciferase-like domain"/>
    <property type="match status" value="1"/>
</dbReference>
<keyword evidence="5" id="KW-1185">Reference proteome</keyword>
<reference evidence="4 5" key="1">
    <citation type="submission" date="2019-11" db="EMBL/GenBank/DDBJ databases">
        <authorList>
            <person name="Cao P."/>
        </authorList>
    </citation>
    <scope>NUCLEOTIDE SEQUENCE [LARGE SCALE GENOMIC DNA]</scope>
    <source>
        <strain evidence="4 5">NEAU-AAG5</strain>
    </source>
</reference>
<dbReference type="GO" id="GO:0016705">
    <property type="term" value="F:oxidoreductase activity, acting on paired donors, with incorporation or reduction of molecular oxygen"/>
    <property type="evidence" value="ECO:0007669"/>
    <property type="project" value="InterPro"/>
</dbReference>
<feature type="compositionally biased region" description="Basic residues" evidence="2">
    <location>
        <begin position="106"/>
        <end position="149"/>
    </location>
</feature>
<accession>A0A7K1LB17</accession>
<proteinExistence type="predicted"/>
<feature type="compositionally biased region" description="Basic residues" evidence="2">
    <location>
        <begin position="69"/>
        <end position="95"/>
    </location>
</feature>
<dbReference type="InterPro" id="IPR011251">
    <property type="entry name" value="Luciferase-like_dom"/>
</dbReference>
<dbReference type="EMBL" id="WOFH01000015">
    <property type="protein sequence ID" value="MUN41619.1"/>
    <property type="molecule type" value="Genomic_DNA"/>
</dbReference>
<keyword evidence="1" id="KW-0560">Oxidoreductase</keyword>
<sequence>MAEVEPPVRRARPLRRQHRADGARRPRARPVGRPAPGPRRTDGAPARLDRQPHRRRRPAALGPAAPAARPRHGQQRPRRRPRRRRGAGGRRRAVRARLADLAAGRRDHRQRRGDRPLHRRRVRSRTARRPHDRPRRARPLHPGRAHRDRGGRAPARLAPRRDGRDRDRPVRGRHRPDRAVLRFQAGGTTMRCGLNVSTSAAPGADPVARAREAERLGFDFVSASDHPCTAHPTMETWTMLSWIAATTSTITIATRVLGVPYRNPAMVAKMAETFDRLSGGRLILGLGGGYSDEEFRSFGIPVPTPREKVDGLEDAIRIARGLWSEPVFTHAGRVHHVDAADLEPKPERDIPIWLGTFGPRALDLTGRLADGWIPSLGFAPPERARVMLERIAAAAEDAGRDPADITRAYNVGVRISERVEDDPGLVSGPPDAVIERLLGFVGIGFNAFNFMPAGPGMAEQVERLAHEVLPPLRQETAASAWPFA</sequence>
<dbReference type="SUPFAM" id="SSF51679">
    <property type="entry name" value="Bacterial luciferase-like"/>
    <property type="match status" value="1"/>
</dbReference>
<evidence type="ECO:0000256" key="2">
    <source>
        <dbReference type="SAM" id="MobiDB-lite"/>
    </source>
</evidence>
<dbReference type="InterPro" id="IPR050564">
    <property type="entry name" value="F420-G6PD/mer"/>
</dbReference>
<dbReference type="Proteomes" id="UP000432015">
    <property type="component" value="Unassembled WGS sequence"/>
</dbReference>
<dbReference type="CDD" id="cd01097">
    <property type="entry name" value="Tetrahydromethanopterin_reductase"/>
    <property type="match status" value="1"/>
</dbReference>
<gene>
    <name evidence="4" type="ORF">GNZ18_34275</name>
</gene>
<evidence type="ECO:0000313" key="4">
    <source>
        <dbReference type="EMBL" id="MUN41619.1"/>
    </source>
</evidence>